<dbReference type="Proteomes" id="UP000309061">
    <property type="component" value="Chromosome"/>
</dbReference>
<name>A0A6B8KF48_9HYPH</name>
<dbReference type="InterPro" id="IPR015020">
    <property type="entry name" value="Rv2525c-like_Glyco_Hydro-like"/>
</dbReference>
<feature type="region of interest" description="Disordered" evidence="1">
    <location>
        <begin position="321"/>
        <end position="348"/>
    </location>
</feature>
<dbReference type="OrthoDB" id="5395100at2"/>
<dbReference type="SUPFAM" id="SSF51445">
    <property type="entry name" value="(Trans)glycosidases"/>
    <property type="match status" value="1"/>
</dbReference>
<keyword evidence="2" id="KW-0732">Signal</keyword>
<dbReference type="AlphaFoldDB" id="A0A6B8KF48"/>
<feature type="compositionally biased region" description="Basic and acidic residues" evidence="1">
    <location>
        <begin position="329"/>
        <end position="348"/>
    </location>
</feature>
<feature type="signal peptide" evidence="2">
    <location>
        <begin position="1"/>
        <end position="24"/>
    </location>
</feature>
<dbReference type="KEGG" id="mhey:H2LOC_011700"/>
<evidence type="ECO:0000259" key="3">
    <source>
        <dbReference type="Pfam" id="PF08924"/>
    </source>
</evidence>
<evidence type="ECO:0000313" key="4">
    <source>
        <dbReference type="EMBL" id="QGM46307.1"/>
    </source>
</evidence>
<evidence type="ECO:0000313" key="5">
    <source>
        <dbReference type="Proteomes" id="UP000309061"/>
    </source>
</evidence>
<dbReference type="InterPro" id="IPR017853">
    <property type="entry name" value="GH"/>
</dbReference>
<protein>
    <submittedName>
        <fullName evidence="4">DUF1906 domain-containing protein</fullName>
    </submittedName>
</protein>
<reference evidence="4 5" key="1">
    <citation type="submission" date="2019-11" db="EMBL/GenBank/DDBJ databases">
        <title>The genome sequence of Methylocystis heyeri.</title>
        <authorList>
            <person name="Oshkin I.Y."/>
            <person name="Miroshnikov K."/>
            <person name="Dedysh S.N."/>
        </authorList>
    </citation>
    <scope>NUCLEOTIDE SEQUENCE [LARGE SCALE GENOMIC DNA]</scope>
    <source>
        <strain evidence="4 5">H2</strain>
    </source>
</reference>
<evidence type="ECO:0000256" key="2">
    <source>
        <dbReference type="SAM" id="SignalP"/>
    </source>
</evidence>
<proteinExistence type="predicted"/>
<dbReference type="Pfam" id="PF08924">
    <property type="entry name" value="Rv2525c_GlyHyd-like"/>
    <property type="match status" value="1"/>
</dbReference>
<gene>
    <name evidence="4" type="ORF">H2LOC_011700</name>
</gene>
<feature type="domain" description="Rv2525c-like glycoside hydrolase-like" evidence="3">
    <location>
        <begin position="124"/>
        <end position="273"/>
    </location>
</feature>
<dbReference type="RefSeq" id="WP_136496557.1">
    <property type="nucleotide sequence ID" value="NZ_CP046052.1"/>
</dbReference>
<dbReference type="Gene3D" id="3.20.20.80">
    <property type="entry name" value="Glycosidases"/>
    <property type="match status" value="1"/>
</dbReference>
<accession>A0A6B8KF48</accession>
<dbReference type="EMBL" id="CP046052">
    <property type="protein sequence ID" value="QGM46307.1"/>
    <property type="molecule type" value="Genomic_DNA"/>
</dbReference>
<keyword evidence="5" id="KW-1185">Reference proteome</keyword>
<dbReference type="PROSITE" id="PS51257">
    <property type="entry name" value="PROKAR_LIPOPROTEIN"/>
    <property type="match status" value="1"/>
</dbReference>
<sequence>MMKKTGCAALAAMLSLGCATGAFGQWAGCPNKPSPHERASAIDTAYAFDPSDPGAGRFLRKAREKGVRTVIRYYDWAHRPGEAPVDLDDGKWEQAESICQKIYTPKRCGGALSAEERRRIPPERCVKTLSPAERDLIFSQGLEILVVFQHFNECVETWLDERRAAYDARRALELARSLAQPAGTAIYFGVDGADEKFRERGEADHGMAHIARYFRTIGDYLKPAGYKVGVYGSGYACRAIKDESGLADYCWLSQSSRHSESASYAGEGRWTLKQCLSTPAYSNLGGEKHEVDPNVVNPGVEDFGQWKPVVEGEARSADGALRLAAPDVAGRDGQGREGLLDRRDEAAP</sequence>
<feature type="chain" id="PRO_5025436894" evidence="2">
    <location>
        <begin position="25"/>
        <end position="348"/>
    </location>
</feature>
<organism evidence="4 5">
    <name type="scientific">Methylocystis heyeri</name>
    <dbReference type="NCBI Taxonomy" id="391905"/>
    <lineage>
        <taxon>Bacteria</taxon>
        <taxon>Pseudomonadati</taxon>
        <taxon>Pseudomonadota</taxon>
        <taxon>Alphaproteobacteria</taxon>
        <taxon>Hyphomicrobiales</taxon>
        <taxon>Methylocystaceae</taxon>
        <taxon>Methylocystis</taxon>
    </lineage>
</organism>
<evidence type="ECO:0000256" key="1">
    <source>
        <dbReference type="SAM" id="MobiDB-lite"/>
    </source>
</evidence>